<dbReference type="InterPro" id="IPR002018">
    <property type="entry name" value="CarbesteraseB"/>
</dbReference>
<dbReference type="SUPFAM" id="SSF53474">
    <property type="entry name" value="alpha/beta-Hydrolases"/>
    <property type="match status" value="1"/>
</dbReference>
<dbReference type="AlphaFoldDB" id="A0A2T4R3Y0"/>
<proteinExistence type="inferred from homology"/>
<reference evidence="4 5" key="1">
    <citation type="journal article" date="2016" name="Front. Microbiol.">
        <title>Comprehensive Phylogenetic Analysis of Bovine Non-aureus Staphylococci Species Based on Whole-Genome Sequencing.</title>
        <authorList>
            <person name="Naushad S."/>
            <person name="Barkema H.W."/>
            <person name="Luby C."/>
            <person name="Condas L.A."/>
            <person name="Nobrega D.B."/>
            <person name="Carson D.A."/>
            <person name="De Buck J."/>
        </authorList>
    </citation>
    <scope>NUCLEOTIDE SEQUENCE [LARGE SCALE GENOMIC DNA]</scope>
    <source>
        <strain evidence="4 5">SNUC 5959</strain>
    </source>
</reference>
<dbReference type="STRING" id="1284.SHYC_04340"/>
<dbReference type="Pfam" id="PF00135">
    <property type="entry name" value="COesterase"/>
    <property type="match status" value="1"/>
</dbReference>
<accession>A0A2T4R3Y0</accession>
<organism evidence="4 5">
    <name type="scientific">Staphylococcus hyicus</name>
    <dbReference type="NCBI Taxonomy" id="1284"/>
    <lineage>
        <taxon>Bacteria</taxon>
        <taxon>Bacillati</taxon>
        <taxon>Bacillota</taxon>
        <taxon>Bacilli</taxon>
        <taxon>Bacillales</taxon>
        <taxon>Staphylococcaceae</taxon>
        <taxon>Staphylococcus</taxon>
    </lineage>
</organism>
<dbReference type="InterPro" id="IPR029058">
    <property type="entry name" value="AB_hydrolase_fold"/>
</dbReference>
<dbReference type="Proteomes" id="UP000285625">
    <property type="component" value="Unassembled WGS sequence"/>
</dbReference>
<dbReference type="EC" id="3.1.1.-" evidence="3"/>
<dbReference type="PROSITE" id="PS00122">
    <property type="entry name" value="CARBOXYLESTERASE_B_1"/>
    <property type="match status" value="1"/>
</dbReference>
<dbReference type="Gene3D" id="3.40.50.1820">
    <property type="entry name" value="alpha/beta hydrolase"/>
    <property type="match status" value="1"/>
</dbReference>
<sequence>MTVKEVHIKTRVGQVTGIVDQDVQKFLGIRYAHARRFAQPEPYSYQNDSIQATAHAPIAWQSQSFFERFYLGTDYDTKTQTEFPQYLSITRPKPTNKELLPVMVWIHGGSFVNGSGENPEYDPTPLVKQEQVIVVNLSYRLGVLGFMYNSNGELANLGLLDQIEGLKWVKAYIEDFGGDPNNITIFGQSAGGESVRALLVAKGTEQLFQRAIIQSAPIGLMKGRHQMTSKMLEILKSVSFDADLKEFKTMQTFLTEHNPGKGFMKLMPFGPHYGIYPLPHESELSRIIEQRAKHVDLLIGHASREVNVFIYVNTFQRKLSELPVLKWIFAAIVNILTRLIYARPSYAFYRDFLNHQGRAFYYRFNWLKNEHFFAAGHCSELGLLFDSKPYLRSPLFALLPQERIDNAGKIMKKVWGDFARHGKIEITQPKEVITIIK</sequence>
<evidence type="ECO:0000256" key="2">
    <source>
        <dbReference type="ARBA" id="ARBA00022801"/>
    </source>
</evidence>
<evidence type="ECO:0000256" key="1">
    <source>
        <dbReference type="ARBA" id="ARBA00005964"/>
    </source>
</evidence>
<comment type="similarity">
    <text evidence="1 3">Belongs to the type-B carboxylesterase/lipase family.</text>
</comment>
<name>A0A2T4R3Y0_STAHY</name>
<dbReference type="EMBL" id="QXVO01000016">
    <property type="protein sequence ID" value="RIO45795.1"/>
    <property type="molecule type" value="Genomic_DNA"/>
</dbReference>
<dbReference type="InterPro" id="IPR050309">
    <property type="entry name" value="Type-B_Carboxylest/Lipase"/>
</dbReference>
<comment type="caution">
    <text evidence="4">The sequence shown here is derived from an EMBL/GenBank/DDBJ whole genome shotgun (WGS) entry which is preliminary data.</text>
</comment>
<gene>
    <name evidence="4" type="ORF">BUZ57_06455</name>
</gene>
<dbReference type="RefSeq" id="WP_107633463.1">
    <property type="nucleotide sequence ID" value="NZ_CP118163.1"/>
</dbReference>
<dbReference type="InterPro" id="IPR019826">
    <property type="entry name" value="Carboxylesterase_B_AS"/>
</dbReference>
<dbReference type="PANTHER" id="PTHR11559">
    <property type="entry name" value="CARBOXYLESTERASE"/>
    <property type="match status" value="1"/>
</dbReference>
<dbReference type="GO" id="GO:0016787">
    <property type="term" value="F:hydrolase activity"/>
    <property type="evidence" value="ECO:0007669"/>
    <property type="project" value="UniProtKB-KW"/>
</dbReference>
<evidence type="ECO:0000313" key="5">
    <source>
        <dbReference type="Proteomes" id="UP000285625"/>
    </source>
</evidence>
<evidence type="ECO:0000256" key="3">
    <source>
        <dbReference type="RuleBase" id="RU361235"/>
    </source>
</evidence>
<keyword evidence="2 3" id="KW-0378">Hydrolase</keyword>
<protein>
    <recommendedName>
        <fullName evidence="3">Carboxylic ester hydrolase</fullName>
        <ecNumber evidence="3">3.1.1.-</ecNumber>
    </recommendedName>
</protein>
<evidence type="ECO:0000313" key="4">
    <source>
        <dbReference type="EMBL" id="RIO45795.1"/>
    </source>
</evidence>